<dbReference type="InterPro" id="IPR045659">
    <property type="entry name" value="LptD_2"/>
</dbReference>
<organism evidence="3 4">
    <name type="scientific">Paucidesulfovibrio gracilis DSM 16080</name>
    <dbReference type="NCBI Taxonomy" id="1121449"/>
    <lineage>
        <taxon>Bacteria</taxon>
        <taxon>Pseudomonadati</taxon>
        <taxon>Thermodesulfobacteriota</taxon>
        <taxon>Desulfovibrionia</taxon>
        <taxon>Desulfovibrionales</taxon>
        <taxon>Desulfovibrionaceae</taxon>
        <taxon>Paucidesulfovibrio</taxon>
    </lineage>
</organism>
<dbReference type="OrthoDB" id="9760225at2"/>
<dbReference type="STRING" id="1121449.SAMN02745704_01663"/>
<dbReference type="HAMAP" id="MF_01411">
    <property type="entry name" value="LPS_assembly_LptD"/>
    <property type="match status" value="1"/>
</dbReference>
<dbReference type="InterPro" id="IPR020889">
    <property type="entry name" value="LipoPS_assembly_LptD"/>
</dbReference>
<keyword evidence="4" id="KW-1185">Reference proteome</keyword>
<evidence type="ECO:0000313" key="4">
    <source>
        <dbReference type="Proteomes" id="UP000190027"/>
    </source>
</evidence>
<name>A0A1T4X1M2_9BACT</name>
<evidence type="ECO:0000259" key="2">
    <source>
        <dbReference type="Pfam" id="PF19838"/>
    </source>
</evidence>
<dbReference type="InterPro" id="IPR050218">
    <property type="entry name" value="LptD"/>
</dbReference>
<dbReference type="GO" id="GO:0015920">
    <property type="term" value="P:lipopolysaccharide transport"/>
    <property type="evidence" value="ECO:0007669"/>
    <property type="project" value="InterPro"/>
</dbReference>
<feature type="domain" description="LPS-assembly protein LptD central" evidence="2">
    <location>
        <begin position="206"/>
        <end position="281"/>
    </location>
</feature>
<dbReference type="Pfam" id="PF19838">
    <property type="entry name" value="LptD_2"/>
    <property type="match status" value="1"/>
</dbReference>
<dbReference type="PANTHER" id="PTHR30189">
    <property type="entry name" value="LPS-ASSEMBLY PROTEIN"/>
    <property type="match status" value="1"/>
</dbReference>
<dbReference type="GO" id="GO:0043165">
    <property type="term" value="P:Gram-negative-bacterium-type cell outer membrane assembly"/>
    <property type="evidence" value="ECO:0007669"/>
    <property type="project" value="InterPro"/>
</dbReference>
<protein>
    <submittedName>
        <fullName evidence="3">LPS-assembly protein</fullName>
    </submittedName>
</protein>
<dbReference type="GO" id="GO:0009279">
    <property type="term" value="C:cell outer membrane"/>
    <property type="evidence" value="ECO:0007669"/>
    <property type="project" value="InterPro"/>
</dbReference>
<dbReference type="Pfam" id="PF04453">
    <property type="entry name" value="LptD"/>
    <property type="match status" value="1"/>
</dbReference>
<sequence length="798" mass="91777">MKRRLVPILVCTLALCCLFAGQPWLLFGQKQPMSMERRYASDRDLTFNEAQEKPAEEGQWTFTADRIAAEHDSGYVEVEGDATFTDGTNTLRADFARYYRETGWLVLRGNVRAMWQGDFLEAEEAEFDLNNQEGWLKEGKVFMVKPHLYFESSYIRKYSGASYSFKDAKVTACSGEKPAWSVHTEEGDVTLDGYATLWHTTFRVRDTPVAYLPYMRLPTGGGKRQSGFLMPEVGSSGKFGFRLNLPYYWAVNEEVDMTFYQNIMSRRGYMQGLELRHADNAYTKGYWRFDWLNDAVTYRRNNADDDPVDDDGLARSNSNRWWWRSKFDGYLGTPAWRAMVDVDVVSDQDYLREFRDGYNGYQASRDEMLEEFGRDINEADADTRTSTAMLTRDFQSFGMAGKLEYNQNPAYMNGNNDDGEDPSLQRLPEVDMYAFKDDIPGTPLEFEAEAQYGYYHRNRGSTGHRLDMRPTLSLPVHTDALTMIPYVGARGTVYSMTEREEGEDVILADGSVERASEVEADTPVNLGMEAGVSLFSEVYRTYSLNAPALAASSEQVGTERWTDIKHSIVPRLDYSYVPRKTGQSDLPYYDERDRIIGEDLVTFSLTNAFDRKREYVTLGPDGETPLIATDYLDFARVRVAQSYDRLEATRKDDLDRYERRPFSDLMAEISLSPLAGWSLSSKTWYSPYLSTLTEHEHTLRYTREGVGDFFVSYDLLQEIDEYKRRRDENMQVLHLGGNLYVMQNLLLGLEYRTDLERGTDLERTVSLTWMGECYDVGVRFSQTDDDTSVGLNFNILKF</sequence>
<reference evidence="3 4" key="1">
    <citation type="submission" date="2017-02" db="EMBL/GenBank/DDBJ databases">
        <authorList>
            <person name="Peterson S.W."/>
        </authorList>
    </citation>
    <scope>NUCLEOTIDE SEQUENCE [LARGE SCALE GENOMIC DNA]</scope>
    <source>
        <strain evidence="3 4">DSM 16080</strain>
    </source>
</reference>
<dbReference type="RefSeq" id="WP_144019325.1">
    <property type="nucleotide sequence ID" value="NZ_FUYC01000006.1"/>
</dbReference>
<dbReference type="GO" id="GO:1990351">
    <property type="term" value="C:transporter complex"/>
    <property type="evidence" value="ECO:0007669"/>
    <property type="project" value="TreeGrafter"/>
</dbReference>
<proteinExistence type="inferred from homology"/>
<dbReference type="InterPro" id="IPR007543">
    <property type="entry name" value="LptD_C"/>
</dbReference>
<dbReference type="Proteomes" id="UP000190027">
    <property type="component" value="Unassembled WGS sequence"/>
</dbReference>
<accession>A0A1T4X1M2</accession>
<gene>
    <name evidence="3" type="ORF">SAMN02745704_01663</name>
</gene>
<dbReference type="AlphaFoldDB" id="A0A1T4X1M2"/>
<dbReference type="EMBL" id="FUYC01000006">
    <property type="protein sequence ID" value="SKA83543.1"/>
    <property type="molecule type" value="Genomic_DNA"/>
</dbReference>
<dbReference type="Gene3D" id="2.60.450.10">
    <property type="entry name" value="Lipopolysaccharide (LPS) transport protein A like domain"/>
    <property type="match status" value="1"/>
</dbReference>
<dbReference type="PANTHER" id="PTHR30189:SF1">
    <property type="entry name" value="LPS-ASSEMBLY PROTEIN LPTD"/>
    <property type="match status" value="1"/>
</dbReference>
<evidence type="ECO:0000259" key="1">
    <source>
        <dbReference type="Pfam" id="PF04453"/>
    </source>
</evidence>
<feature type="domain" description="LptD C-terminal" evidence="1">
    <location>
        <begin position="319"/>
        <end position="738"/>
    </location>
</feature>
<evidence type="ECO:0000313" key="3">
    <source>
        <dbReference type="EMBL" id="SKA83543.1"/>
    </source>
</evidence>